<dbReference type="EMBL" id="CATQJL010000223">
    <property type="protein sequence ID" value="CAJ0597935.1"/>
    <property type="molecule type" value="Genomic_DNA"/>
</dbReference>
<name>A0AA36M4W0_CYLNA</name>
<gene>
    <name evidence="2" type="ORF">CYNAS_LOCUS9918</name>
</gene>
<keyword evidence="1" id="KW-1133">Transmembrane helix</keyword>
<organism evidence="2 3">
    <name type="scientific">Cylicocyclus nassatus</name>
    <name type="common">Nematode worm</name>
    <dbReference type="NCBI Taxonomy" id="53992"/>
    <lineage>
        <taxon>Eukaryota</taxon>
        <taxon>Metazoa</taxon>
        <taxon>Ecdysozoa</taxon>
        <taxon>Nematoda</taxon>
        <taxon>Chromadorea</taxon>
        <taxon>Rhabditida</taxon>
        <taxon>Rhabditina</taxon>
        <taxon>Rhabditomorpha</taxon>
        <taxon>Strongyloidea</taxon>
        <taxon>Strongylidae</taxon>
        <taxon>Cylicocyclus</taxon>
    </lineage>
</organism>
<accession>A0AA36M4W0</accession>
<proteinExistence type="predicted"/>
<sequence length="188" mass="21120">MVDGMHYLFEALMWVPVFAIVTASVAWAVLGCVAHRQKYARGTDIRQENVRPRRRSGLSSVVDNLRNLFKDHIGSDSNRATGTITLSDDVLSSPQWNELYRNRGSLRTMAGSLRWRGHRRERRSVSFRDPPLEPPSCLAYKYGAPDGVRTPASGDIAHTHGPAFMGDTSYGATYRFPSSFEIEKMKNS</sequence>
<dbReference type="Proteomes" id="UP001176961">
    <property type="component" value="Unassembled WGS sequence"/>
</dbReference>
<dbReference type="AlphaFoldDB" id="A0AA36M4W0"/>
<keyword evidence="1" id="KW-0472">Membrane</keyword>
<keyword evidence="3" id="KW-1185">Reference proteome</keyword>
<evidence type="ECO:0000313" key="3">
    <source>
        <dbReference type="Proteomes" id="UP001176961"/>
    </source>
</evidence>
<comment type="caution">
    <text evidence="2">The sequence shown here is derived from an EMBL/GenBank/DDBJ whole genome shotgun (WGS) entry which is preliminary data.</text>
</comment>
<evidence type="ECO:0000313" key="2">
    <source>
        <dbReference type="EMBL" id="CAJ0597935.1"/>
    </source>
</evidence>
<keyword evidence="1" id="KW-0812">Transmembrane</keyword>
<protein>
    <submittedName>
        <fullName evidence="2">Uncharacterized protein</fullName>
    </submittedName>
</protein>
<feature type="transmembrane region" description="Helical" evidence="1">
    <location>
        <begin position="12"/>
        <end position="33"/>
    </location>
</feature>
<reference evidence="2" key="1">
    <citation type="submission" date="2023-07" db="EMBL/GenBank/DDBJ databases">
        <authorList>
            <consortium name="CYATHOMIX"/>
        </authorList>
    </citation>
    <scope>NUCLEOTIDE SEQUENCE</scope>
    <source>
        <strain evidence="2">N/A</strain>
    </source>
</reference>
<evidence type="ECO:0000256" key="1">
    <source>
        <dbReference type="SAM" id="Phobius"/>
    </source>
</evidence>